<sequence>MTSLYEIRADYDRETIVVYQAYSSQIADAALKAQKFVAPFSFQRMTWIKPSFLWLIHRSNWGQKPGQTRILGVRIRRDGWEKALSLGVLTSPEKQVYASRKVWEQEFNKAPVHIQWDTERSPRGAALPCFSIQVGLSRHIIREFVDEWIVSIEDLTPVVRKLNAIRKGSSKSLKRFLPPEKVYPVSAEWGRKLLISR</sequence>
<dbReference type="EMBL" id="CP036269">
    <property type="protein sequence ID" value="QDT42192.1"/>
    <property type="molecule type" value="Genomic_DNA"/>
</dbReference>
<name>A0A517RE84_9PLAN</name>
<dbReference type="Proteomes" id="UP000317171">
    <property type="component" value="Chromosome"/>
</dbReference>
<dbReference type="InterPro" id="IPR025633">
    <property type="entry name" value="DUF4291"/>
</dbReference>
<evidence type="ECO:0000313" key="2">
    <source>
        <dbReference type="Proteomes" id="UP000317171"/>
    </source>
</evidence>
<gene>
    <name evidence="1" type="ORF">Pan241w_22730</name>
</gene>
<protein>
    <recommendedName>
        <fullName evidence="3">DUF4291 domain-containing protein</fullName>
    </recommendedName>
</protein>
<dbReference type="RefSeq" id="WP_145215003.1">
    <property type="nucleotide sequence ID" value="NZ_CP036269.1"/>
</dbReference>
<dbReference type="Pfam" id="PF14124">
    <property type="entry name" value="DUF4291"/>
    <property type="match status" value="1"/>
</dbReference>
<dbReference type="PANTHER" id="PTHR38567">
    <property type="entry name" value="DUF4291 DOMAIN-CONTAINING PROTEIN"/>
    <property type="match status" value="1"/>
</dbReference>
<organism evidence="1 2">
    <name type="scientific">Gimesia alba</name>
    <dbReference type="NCBI Taxonomy" id="2527973"/>
    <lineage>
        <taxon>Bacteria</taxon>
        <taxon>Pseudomonadati</taxon>
        <taxon>Planctomycetota</taxon>
        <taxon>Planctomycetia</taxon>
        <taxon>Planctomycetales</taxon>
        <taxon>Planctomycetaceae</taxon>
        <taxon>Gimesia</taxon>
    </lineage>
</organism>
<evidence type="ECO:0008006" key="3">
    <source>
        <dbReference type="Google" id="ProtNLM"/>
    </source>
</evidence>
<reference evidence="1 2" key="1">
    <citation type="submission" date="2019-02" db="EMBL/GenBank/DDBJ databases">
        <title>Deep-cultivation of Planctomycetes and their phenomic and genomic characterization uncovers novel biology.</title>
        <authorList>
            <person name="Wiegand S."/>
            <person name="Jogler M."/>
            <person name="Boedeker C."/>
            <person name="Pinto D."/>
            <person name="Vollmers J."/>
            <person name="Rivas-Marin E."/>
            <person name="Kohn T."/>
            <person name="Peeters S.H."/>
            <person name="Heuer A."/>
            <person name="Rast P."/>
            <person name="Oberbeckmann S."/>
            <person name="Bunk B."/>
            <person name="Jeske O."/>
            <person name="Meyerdierks A."/>
            <person name="Storesund J.E."/>
            <person name="Kallscheuer N."/>
            <person name="Luecker S."/>
            <person name="Lage O.M."/>
            <person name="Pohl T."/>
            <person name="Merkel B.J."/>
            <person name="Hornburger P."/>
            <person name="Mueller R.-W."/>
            <person name="Bruemmer F."/>
            <person name="Labrenz M."/>
            <person name="Spormann A.M."/>
            <person name="Op den Camp H."/>
            <person name="Overmann J."/>
            <person name="Amann R."/>
            <person name="Jetten M.S.M."/>
            <person name="Mascher T."/>
            <person name="Medema M.H."/>
            <person name="Devos D.P."/>
            <person name="Kaster A.-K."/>
            <person name="Ovreas L."/>
            <person name="Rohde M."/>
            <person name="Galperin M.Y."/>
            <person name="Jogler C."/>
        </authorList>
    </citation>
    <scope>NUCLEOTIDE SEQUENCE [LARGE SCALE GENOMIC DNA]</scope>
    <source>
        <strain evidence="1 2">Pan241w</strain>
    </source>
</reference>
<evidence type="ECO:0000313" key="1">
    <source>
        <dbReference type="EMBL" id="QDT42192.1"/>
    </source>
</evidence>
<dbReference type="KEGG" id="gaz:Pan241w_22730"/>
<dbReference type="AlphaFoldDB" id="A0A517RE84"/>
<keyword evidence="2" id="KW-1185">Reference proteome</keyword>
<proteinExistence type="predicted"/>
<accession>A0A517RE84</accession>
<dbReference type="OrthoDB" id="65842at2"/>
<dbReference type="PANTHER" id="PTHR38567:SF1">
    <property type="entry name" value="DUF4291 DOMAIN-CONTAINING PROTEIN"/>
    <property type="match status" value="1"/>
</dbReference>